<proteinExistence type="predicted"/>
<dbReference type="InterPro" id="IPR022742">
    <property type="entry name" value="Hydrolase_4"/>
</dbReference>
<dbReference type="PRINTS" id="PR00111">
    <property type="entry name" value="ABHYDROLASE"/>
</dbReference>
<comment type="caution">
    <text evidence="2">The sequence shown here is derived from an EMBL/GenBank/DDBJ whole genome shotgun (WGS) entry which is preliminary data.</text>
</comment>
<keyword evidence="2" id="KW-0378">Hydrolase</keyword>
<dbReference type="InterPro" id="IPR050228">
    <property type="entry name" value="Carboxylesterase_BioH"/>
</dbReference>
<accession>A0ABV8VLU8</accession>
<evidence type="ECO:0000313" key="2">
    <source>
        <dbReference type="EMBL" id="MFC4376271.1"/>
    </source>
</evidence>
<dbReference type="SUPFAM" id="SSF53474">
    <property type="entry name" value="alpha/beta-Hydrolases"/>
    <property type="match status" value="1"/>
</dbReference>
<dbReference type="InterPro" id="IPR000073">
    <property type="entry name" value="AB_hydrolase_1"/>
</dbReference>
<sequence>MHGHSVAEGAVVDRANRPGRASGTVALLNSLGTTLSMWDEVTALLRESFDVVRFDQRGHGDAVLAAGPASIDDLVDDFISVLDRLGLERVHVAGVSIGGMVAIRAASRRPDRVSSLAVLCSAAVYEPQGWIERAAAAREHGLEPMVPLIMDRWFSREFRYRRPEVVRDYAKMLGALDPAGYAAGCDVLATADLRDDLPKVTVATLVVGGAEDPATPPREQRRIARSIPHSRFEILPGVAHLAPVAAPVEVANLVSANALDQWK</sequence>
<feature type="domain" description="Serine aminopeptidase S33" evidence="1">
    <location>
        <begin position="23"/>
        <end position="240"/>
    </location>
</feature>
<dbReference type="Pfam" id="PF12146">
    <property type="entry name" value="Hydrolase_4"/>
    <property type="match status" value="1"/>
</dbReference>
<evidence type="ECO:0000259" key="1">
    <source>
        <dbReference type="Pfam" id="PF12146"/>
    </source>
</evidence>
<dbReference type="RefSeq" id="WP_378564703.1">
    <property type="nucleotide sequence ID" value="NZ_JBHSDL010000025.1"/>
</dbReference>
<reference evidence="3" key="1">
    <citation type="journal article" date="2019" name="Int. J. Syst. Evol. Microbiol.">
        <title>The Global Catalogue of Microorganisms (GCM) 10K type strain sequencing project: providing services to taxonomists for standard genome sequencing and annotation.</title>
        <authorList>
            <consortium name="The Broad Institute Genomics Platform"/>
            <consortium name="The Broad Institute Genome Sequencing Center for Infectious Disease"/>
            <person name="Wu L."/>
            <person name="Ma J."/>
        </authorList>
    </citation>
    <scope>NUCLEOTIDE SEQUENCE [LARGE SCALE GENOMIC DNA]</scope>
    <source>
        <strain evidence="3">IBRC-M 10490</strain>
    </source>
</reference>
<protein>
    <submittedName>
        <fullName evidence="2">Alpha/beta fold hydrolase</fullName>
    </submittedName>
</protein>
<keyword evidence="3" id="KW-1185">Reference proteome</keyword>
<dbReference type="PANTHER" id="PTHR43194:SF2">
    <property type="entry name" value="PEROXISOMAL MEMBRANE PROTEIN LPX1"/>
    <property type="match status" value="1"/>
</dbReference>
<dbReference type="InterPro" id="IPR029058">
    <property type="entry name" value="AB_hydrolase_fold"/>
</dbReference>
<dbReference type="PANTHER" id="PTHR43194">
    <property type="entry name" value="HYDROLASE ALPHA/BETA FOLD FAMILY"/>
    <property type="match status" value="1"/>
</dbReference>
<dbReference type="EMBL" id="JBHSDL010000025">
    <property type="protein sequence ID" value="MFC4376271.1"/>
    <property type="molecule type" value="Genomic_DNA"/>
</dbReference>
<name>A0ABV8VLU8_9NOCA</name>
<organism evidence="2 3">
    <name type="scientific">Nocardia halotolerans</name>
    <dbReference type="NCBI Taxonomy" id="1755878"/>
    <lineage>
        <taxon>Bacteria</taxon>
        <taxon>Bacillati</taxon>
        <taxon>Actinomycetota</taxon>
        <taxon>Actinomycetes</taxon>
        <taxon>Mycobacteriales</taxon>
        <taxon>Nocardiaceae</taxon>
        <taxon>Nocardia</taxon>
    </lineage>
</organism>
<dbReference type="Proteomes" id="UP001595844">
    <property type="component" value="Unassembled WGS sequence"/>
</dbReference>
<gene>
    <name evidence="2" type="ORF">ACFO5K_19420</name>
</gene>
<dbReference type="Gene3D" id="3.40.50.1820">
    <property type="entry name" value="alpha/beta hydrolase"/>
    <property type="match status" value="1"/>
</dbReference>
<dbReference type="GO" id="GO:0016787">
    <property type="term" value="F:hydrolase activity"/>
    <property type="evidence" value="ECO:0007669"/>
    <property type="project" value="UniProtKB-KW"/>
</dbReference>
<evidence type="ECO:0000313" key="3">
    <source>
        <dbReference type="Proteomes" id="UP001595844"/>
    </source>
</evidence>